<dbReference type="EMBL" id="JAUEPO010000001">
    <property type="protein sequence ID" value="KAK3335762.1"/>
    <property type="molecule type" value="Genomic_DNA"/>
</dbReference>
<proteinExistence type="predicted"/>
<reference evidence="10" key="1">
    <citation type="journal article" date="2023" name="Mol. Phylogenet. Evol.">
        <title>Genome-scale phylogeny and comparative genomics of the fungal order Sordariales.</title>
        <authorList>
            <person name="Hensen N."/>
            <person name="Bonometti L."/>
            <person name="Westerberg I."/>
            <person name="Brannstrom I.O."/>
            <person name="Guillou S."/>
            <person name="Cros-Aarteil S."/>
            <person name="Calhoun S."/>
            <person name="Haridas S."/>
            <person name="Kuo A."/>
            <person name="Mondo S."/>
            <person name="Pangilinan J."/>
            <person name="Riley R."/>
            <person name="LaButti K."/>
            <person name="Andreopoulos B."/>
            <person name="Lipzen A."/>
            <person name="Chen C."/>
            <person name="Yan M."/>
            <person name="Daum C."/>
            <person name="Ng V."/>
            <person name="Clum A."/>
            <person name="Steindorff A."/>
            <person name="Ohm R.A."/>
            <person name="Martin F."/>
            <person name="Silar P."/>
            <person name="Natvig D.O."/>
            <person name="Lalanne C."/>
            <person name="Gautier V."/>
            <person name="Ament-Velasquez S.L."/>
            <person name="Kruys A."/>
            <person name="Hutchinson M.I."/>
            <person name="Powell A.J."/>
            <person name="Barry K."/>
            <person name="Miller A.N."/>
            <person name="Grigoriev I.V."/>
            <person name="Debuchy R."/>
            <person name="Gladieux P."/>
            <person name="Hiltunen Thoren M."/>
            <person name="Johannesson H."/>
        </authorList>
    </citation>
    <scope>NUCLEOTIDE SEQUENCE</scope>
    <source>
        <strain evidence="10">SMH4131-1</strain>
    </source>
</reference>
<dbReference type="PROSITE" id="PS00463">
    <property type="entry name" value="ZN2_CY6_FUNGAL_1"/>
    <property type="match status" value="1"/>
</dbReference>
<dbReference type="GO" id="GO:0005634">
    <property type="term" value="C:nucleus"/>
    <property type="evidence" value="ECO:0007669"/>
    <property type="project" value="UniProtKB-SubCell"/>
</dbReference>
<evidence type="ECO:0000313" key="10">
    <source>
        <dbReference type="EMBL" id="KAK3335762.1"/>
    </source>
</evidence>
<dbReference type="PROSITE" id="PS50048">
    <property type="entry name" value="ZN2_CY6_FUNGAL_2"/>
    <property type="match status" value="1"/>
</dbReference>
<feature type="compositionally biased region" description="Low complexity" evidence="8">
    <location>
        <begin position="93"/>
        <end position="120"/>
    </location>
</feature>
<evidence type="ECO:0000256" key="3">
    <source>
        <dbReference type="ARBA" id="ARBA00022833"/>
    </source>
</evidence>
<comment type="subcellular location">
    <subcellularLocation>
        <location evidence="1">Nucleus</location>
    </subcellularLocation>
</comment>
<keyword evidence="3" id="KW-0862">Zinc</keyword>
<feature type="compositionally biased region" description="Polar residues" evidence="8">
    <location>
        <begin position="163"/>
        <end position="181"/>
    </location>
</feature>
<evidence type="ECO:0000256" key="2">
    <source>
        <dbReference type="ARBA" id="ARBA00022723"/>
    </source>
</evidence>
<evidence type="ECO:0000256" key="6">
    <source>
        <dbReference type="ARBA" id="ARBA00023163"/>
    </source>
</evidence>
<evidence type="ECO:0000256" key="8">
    <source>
        <dbReference type="SAM" id="MobiDB-lite"/>
    </source>
</evidence>
<reference evidence="10" key="2">
    <citation type="submission" date="2023-06" db="EMBL/GenBank/DDBJ databases">
        <authorList>
            <consortium name="Lawrence Berkeley National Laboratory"/>
            <person name="Haridas S."/>
            <person name="Hensen N."/>
            <person name="Bonometti L."/>
            <person name="Westerberg I."/>
            <person name="Brannstrom I.O."/>
            <person name="Guillou S."/>
            <person name="Cros-Aarteil S."/>
            <person name="Calhoun S."/>
            <person name="Kuo A."/>
            <person name="Mondo S."/>
            <person name="Pangilinan J."/>
            <person name="Riley R."/>
            <person name="Labutti K."/>
            <person name="Andreopoulos B."/>
            <person name="Lipzen A."/>
            <person name="Chen C."/>
            <person name="Yanf M."/>
            <person name="Daum C."/>
            <person name="Ng V."/>
            <person name="Clum A."/>
            <person name="Steindorff A."/>
            <person name="Ohm R."/>
            <person name="Martin F."/>
            <person name="Silar P."/>
            <person name="Natvig D."/>
            <person name="Lalanne C."/>
            <person name="Gautier V."/>
            <person name="Ament-Velasquez S.L."/>
            <person name="Kruys A."/>
            <person name="Hutchinson M.I."/>
            <person name="Powell A.J."/>
            <person name="Barry K."/>
            <person name="Miller A.N."/>
            <person name="Grigoriev I.V."/>
            <person name="Debuchy R."/>
            <person name="Gladieux P."/>
            <person name="Thoren M.H."/>
            <person name="Johannesson H."/>
        </authorList>
    </citation>
    <scope>NUCLEOTIDE SEQUENCE</scope>
    <source>
        <strain evidence="10">SMH4131-1</strain>
    </source>
</reference>
<dbReference type="GO" id="GO:0001216">
    <property type="term" value="F:DNA-binding transcription activator activity"/>
    <property type="evidence" value="ECO:0007669"/>
    <property type="project" value="UniProtKB-ARBA"/>
</dbReference>
<dbReference type="AlphaFoldDB" id="A0AAE0MKG0"/>
<dbReference type="Pfam" id="PF00172">
    <property type="entry name" value="Zn_clus"/>
    <property type="match status" value="1"/>
</dbReference>
<dbReference type="GO" id="GO:0008270">
    <property type="term" value="F:zinc ion binding"/>
    <property type="evidence" value="ECO:0007669"/>
    <property type="project" value="InterPro"/>
</dbReference>
<comment type="caution">
    <text evidence="10">The sequence shown here is derived from an EMBL/GenBank/DDBJ whole genome shotgun (WGS) entry which is preliminary data.</text>
</comment>
<feature type="compositionally biased region" description="Polar residues" evidence="8">
    <location>
        <begin position="975"/>
        <end position="1002"/>
    </location>
</feature>
<evidence type="ECO:0000256" key="7">
    <source>
        <dbReference type="ARBA" id="ARBA00023242"/>
    </source>
</evidence>
<dbReference type="FunFam" id="4.10.240.10:FF:000003">
    <property type="entry name" value="C6 transcription factor (Leu3)"/>
    <property type="match status" value="1"/>
</dbReference>
<dbReference type="PANTHER" id="PTHR31845">
    <property type="entry name" value="FINGER DOMAIN PROTEIN, PUTATIVE-RELATED"/>
    <property type="match status" value="1"/>
</dbReference>
<keyword evidence="7" id="KW-0539">Nucleus</keyword>
<feature type="compositionally biased region" description="Basic and acidic residues" evidence="8">
    <location>
        <begin position="198"/>
        <end position="212"/>
    </location>
</feature>
<evidence type="ECO:0000259" key="9">
    <source>
        <dbReference type="PROSITE" id="PS50048"/>
    </source>
</evidence>
<dbReference type="CDD" id="cd12148">
    <property type="entry name" value="fungal_TF_MHR"/>
    <property type="match status" value="1"/>
</dbReference>
<evidence type="ECO:0000313" key="11">
    <source>
        <dbReference type="Proteomes" id="UP001286456"/>
    </source>
</evidence>
<keyword evidence="4" id="KW-0805">Transcription regulation</keyword>
<keyword evidence="6" id="KW-0804">Transcription</keyword>
<gene>
    <name evidence="10" type="ORF">B0T19DRAFT_395575</name>
</gene>
<dbReference type="GO" id="GO:0000976">
    <property type="term" value="F:transcription cis-regulatory region binding"/>
    <property type="evidence" value="ECO:0007669"/>
    <property type="project" value="TreeGrafter"/>
</dbReference>
<dbReference type="Proteomes" id="UP001286456">
    <property type="component" value="Unassembled WGS sequence"/>
</dbReference>
<feature type="compositionally biased region" description="Basic and acidic residues" evidence="8">
    <location>
        <begin position="940"/>
        <end position="949"/>
    </location>
</feature>
<feature type="region of interest" description="Disordered" evidence="8">
    <location>
        <begin position="975"/>
        <end position="1008"/>
    </location>
</feature>
<feature type="compositionally biased region" description="Low complexity" evidence="8">
    <location>
        <begin position="323"/>
        <end position="334"/>
    </location>
</feature>
<dbReference type="PANTHER" id="PTHR31845:SF39">
    <property type="entry name" value="TRANSCRIPTION FACTOR PBCR-RELATED"/>
    <property type="match status" value="1"/>
</dbReference>
<feature type="region of interest" description="Disordered" evidence="8">
    <location>
        <begin position="894"/>
        <end position="963"/>
    </location>
</feature>
<evidence type="ECO:0000256" key="5">
    <source>
        <dbReference type="ARBA" id="ARBA00023125"/>
    </source>
</evidence>
<sequence length="1111" mass="117606">MAMDAASLDPRLRDPSEKKTAVATVTPIPAPAPTPATASTASAAPVPVTVPLPAAATATTPSTSITSPQVHHPRYANHPQFQSRPQPEPQPQPQYARARAQTQTQTQALALAQAQAPGGMQLQGGSGLGVLETGAGAGTLPTATATATPTTATTTTPYAAPGSSFSPQTANSGSHTSTPVNDSHYHPGGEPVTPGADGHGDPNGDPNGDPKKPRACESCRGLKVRCEPDPANPEGPCKRCAKAGRACIVTQPTRKRQKKTDNRVAELEKKIDALTASLHATRGGIPLPPGAPAVPHTVVSPIATAAPAPSGHGTHGTHGTRDISGSLSGSLSGSISGGGRPPGAVAGALGRDENPGAVSGLSSHTSPPLARDWPPREQPSAGRKHGHLMQPTYAAPWYGGMDMDASASPRSLPIPSAGQKRKFSEAKEAVGEEAAPPVSFEIEALQPRADVAVERSLEVTVERPPDVVDRGIISMVQAAELLVRYNDHMAPHLPGVVFAANTTAAELRRSKPILFLSIMAAASSEMPTVQRSLTKELMQVFADKVIVVGHKSLELVQAIQVSVIWYWPPEHFEELKFYQLLHIAAVMAIDLGLGRKKQARGGFRKHIPPAWGDHPLRKNAPPDPTTIEARRAWLTCYFLATNTSMALHRPNLIRWTPFMAECVDILESSPDAAPTDRYLCHLIWTHKLAEEVGIQFSMDDPASTPNISDSRTQYTLRGFERELEKYSDSIPQDMQQPSLRLSFHVLSLYMHEIATQSEFSEEPKQPFMTDSSREADAPLTPAHIKALSACLTAIDGIFEVFLSLDVHSIRCLPVFNFVRVAYAVVVLIKMYFAASSPKSELGKVINKDNMKVEQHLEKLLEKFRVTAVNEQSRPAAKFLVVLIMLRSWFQKQNQTGGSPYPSSTCAGTGTGTGTGASTGAASSATVPHESTSASPGPCGQRRESGDANKDNIPQPQRSGFSSTANTPLQLLSEIATNNSVGTTPRTNNSDLLSASNGPNSWLSRPPPPPQPFIYDPAADGASADGGGLGNAEFPLPWLSGAFNNDFDYANLALGDGFAQAMDLTLGGLAADGGLGLGYILPEQQPAAWYSIGTQLDGMNPGSGMGAGGYPF</sequence>
<dbReference type="InterPro" id="IPR051089">
    <property type="entry name" value="prtT"/>
</dbReference>
<feature type="compositionally biased region" description="Low complexity" evidence="8">
    <location>
        <begin position="55"/>
        <end position="68"/>
    </location>
</feature>
<feature type="compositionally biased region" description="Basic and acidic residues" evidence="8">
    <location>
        <begin position="10"/>
        <end position="20"/>
    </location>
</feature>
<organism evidence="10 11">
    <name type="scientific">Cercophora scortea</name>
    <dbReference type="NCBI Taxonomy" id="314031"/>
    <lineage>
        <taxon>Eukaryota</taxon>
        <taxon>Fungi</taxon>
        <taxon>Dikarya</taxon>
        <taxon>Ascomycota</taxon>
        <taxon>Pezizomycotina</taxon>
        <taxon>Sordariomycetes</taxon>
        <taxon>Sordariomycetidae</taxon>
        <taxon>Sordariales</taxon>
        <taxon>Lasiosphaeriaceae</taxon>
        <taxon>Cercophora</taxon>
    </lineage>
</organism>
<feature type="domain" description="Zn(2)-C6 fungal-type" evidence="9">
    <location>
        <begin position="215"/>
        <end position="249"/>
    </location>
</feature>
<feature type="region of interest" description="Disordered" evidence="8">
    <location>
        <begin position="55"/>
        <end position="212"/>
    </location>
</feature>
<evidence type="ECO:0000256" key="4">
    <source>
        <dbReference type="ARBA" id="ARBA00023015"/>
    </source>
</evidence>
<feature type="region of interest" description="Disordered" evidence="8">
    <location>
        <begin position="1"/>
        <end position="43"/>
    </location>
</feature>
<feature type="compositionally biased region" description="Low complexity" evidence="8">
    <location>
        <begin position="138"/>
        <end position="162"/>
    </location>
</feature>
<dbReference type="InterPro" id="IPR001138">
    <property type="entry name" value="Zn2Cys6_DnaBD"/>
</dbReference>
<name>A0AAE0MKG0_9PEZI</name>
<dbReference type="InterPro" id="IPR036864">
    <property type="entry name" value="Zn2-C6_fun-type_DNA-bd_sf"/>
</dbReference>
<feature type="region of interest" description="Disordered" evidence="8">
    <location>
        <begin position="303"/>
        <end position="387"/>
    </location>
</feature>
<dbReference type="SMART" id="SM00066">
    <property type="entry name" value="GAL4"/>
    <property type="match status" value="1"/>
</dbReference>
<dbReference type="Gene3D" id="4.10.240.10">
    <property type="entry name" value="Zn(2)-C6 fungal-type DNA-binding domain"/>
    <property type="match status" value="1"/>
</dbReference>
<dbReference type="GO" id="GO:0000981">
    <property type="term" value="F:DNA-binding transcription factor activity, RNA polymerase II-specific"/>
    <property type="evidence" value="ECO:0007669"/>
    <property type="project" value="InterPro"/>
</dbReference>
<dbReference type="SUPFAM" id="SSF57701">
    <property type="entry name" value="Zn2/Cys6 DNA-binding domain"/>
    <property type="match status" value="1"/>
</dbReference>
<keyword evidence="11" id="KW-1185">Reference proteome</keyword>
<dbReference type="CDD" id="cd00067">
    <property type="entry name" value="GAL4"/>
    <property type="match status" value="1"/>
</dbReference>
<accession>A0AAE0MKG0</accession>
<protein>
    <recommendedName>
        <fullName evidence="9">Zn(2)-C6 fungal-type domain-containing protein</fullName>
    </recommendedName>
</protein>
<keyword evidence="2" id="KW-0479">Metal-binding</keyword>
<keyword evidence="5" id="KW-0238">DNA-binding</keyword>
<evidence type="ECO:0000256" key="1">
    <source>
        <dbReference type="ARBA" id="ARBA00004123"/>
    </source>
</evidence>
<feature type="compositionally biased region" description="Polar residues" evidence="8">
    <location>
        <begin position="951"/>
        <end position="963"/>
    </location>
</feature>